<keyword evidence="2" id="KW-1185">Reference proteome</keyword>
<dbReference type="AlphaFoldDB" id="A0A1I2CBT7"/>
<sequence length="87" mass="8990">MLALLAGCATFPEVEAVESADVDTADYPRLVNIDTLIARTAPRATPDLRAGVEARAAGLRARADALRGPIIDDATRARMDAGVDGAG</sequence>
<evidence type="ECO:0000313" key="1">
    <source>
        <dbReference type="EMBL" id="SFE65688.1"/>
    </source>
</evidence>
<protein>
    <submittedName>
        <fullName evidence="1">Uncharacterized protein</fullName>
    </submittedName>
</protein>
<reference evidence="1 2" key="1">
    <citation type="submission" date="2016-10" db="EMBL/GenBank/DDBJ databases">
        <authorList>
            <person name="Varghese N."/>
            <person name="Submissions S."/>
        </authorList>
    </citation>
    <scope>NUCLEOTIDE SEQUENCE [LARGE SCALE GENOMIC DNA]</scope>
    <source>
        <strain evidence="2">YIM D21,KCTC 23444,ACCC 10710</strain>
    </source>
</reference>
<proteinExistence type="predicted"/>
<accession>A0A1I2CBT7</accession>
<dbReference type="Proteomes" id="UP000325289">
    <property type="component" value="Unassembled WGS sequence"/>
</dbReference>
<dbReference type="EMBL" id="FOMS01000013">
    <property type="protein sequence ID" value="SFE65688.1"/>
    <property type="molecule type" value="Genomic_DNA"/>
</dbReference>
<organism evidence="1 2">
    <name type="scientific">Roseivivax sediminis</name>
    <dbReference type="NCBI Taxonomy" id="936889"/>
    <lineage>
        <taxon>Bacteria</taxon>
        <taxon>Pseudomonadati</taxon>
        <taxon>Pseudomonadota</taxon>
        <taxon>Alphaproteobacteria</taxon>
        <taxon>Rhodobacterales</taxon>
        <taxon>Roseobacteraceae</taxon>
        <taxon>Roseivivax</taxon>
    </lineage>
</organism>
<gene>
    <name evidence="1" type="ORF">SAMN04515678_11340</name>
</gene>
<name>A0A1I2CBT7_9RHOB</name>
<evidence type="ECO:0000313" key="2">
    <source>
        <dbReference type="Proteomes" id="UP000325289"/>
    </source>
</evidence>